<comment type="caution">
    <text evidence="1">The sequence shown here is derived from an EMBL/GenBank/DDBJ whole genome shotgun (WGS) entry which is preliminary data.</text>
</comment>
<keyword evidence="2" id="KW-1185">Reference proteome</keyword>
<protein>
    <submittedName>
        <fullName evidence="1">Uncharacterized protein</fullName>
    </submittedName>
</protein>
<evidence type="ECO:0000313" key="2">
    <source>
        <dbReference type="Proteomes" id="UP000752297"/>
    </source>
</evidence>
<dbReference type="RefSeq" id="WP_217677418.1">
    <property type="nucleotide sequence ID" value="NZ_JAHRVA010000002.1"/>
</dbReference>
<dbReference type="AlphaFoldDB" id="A0A949PMN3"/>
<evidence type="ECO:0000313" key="1">
    <source>
        <dbReference type="EMBL" id="MBV2143125.1"/>
    </source>
</evidence>
<dbReference type="Proteomes" id="UP000752297">
    <property type="component" value="Unassembled WGS sequence"/>
</dbReference>
<name>A0A949PMN3_9HYPH</name>
<gene>
    <name evidence="1" type="ORF">KUG47_06410</name>
</gene>
<dbReference type="EMBL" id="JAHRVA010000002">
    <property type="protein sequence ID" value="MBV2143125.1"/>
    <property type="molecule type" value="Genomic_DNA"/>
</dbReference>
<organism evidence="1 2">
    <name type="scientific">Falsochrobactrum tianjinense</name>
    <dbReference type="NCBI Taxonomy" id="2706015"/>
    <lineage>
        <taxon>Bacteria</taxon>
        <taxon>Pseudomonadati</taxon>
        <taxon>Pseudomonadota</taxon>
        <taxon>Alphaproteobacteria</taxon>
        <taxon>Hyphomicrobiales</taxon>
        <taxon>Brucellaceae</taxon>
        <taxon>Falsochrobactrum</taxon>
    </lineage>
</organism>
<accession>A0A949PMN3</accession>
<reference evidence="1 2" key="1">
    <citation type="submission" date="2021-06" db="EMBL/GenBank/DDBJ databases">
        <title>Falsochrobactrum tianjin sp.nov., a new petroleum-degrading bacteria isolated from oily soils.</title>
        <authorList>
            <person name="Chen G."/>
            <person name="Chen H."/>
            <person name="Tian J."/>
            <person name="Qing J."/>
            <person name="Zhong L."/>
            <person name="Ma W."/>
            <person name="Song Y."/>
            <person name="Cui X."/>
            <person name="Yan B."/>
        </authorList>
    </citation>
    <scope>NUCLEOTIDE SEQUENCE [LARGE SCALE GENOMIC DNA]</scope>
    <source>
        <strain evidence="1 2">TDYN1</strain>
    </source>
</reference>
<sequence>MMERKMFARFNSRFGHAFTQFNSAVQAAAALRVGHQPRKRDLEALGINVAEFRKIHG</sequence>
<proteinExistence type="predicted"/>